<dbReference type="Gene3D" id="3.40.50.1820">
    <property type="entry name" value="alpha/beta hydrolase"/>
    <property type="match status" value="1"/>
</dbReference>
<accession>A4X3T6</accession>
<gene>
    <name evidence="2" type="ordered locus">Strop_1065</name>
</gene>
<protein>
    <submittedName>
        <fullName evidence="2">Alpha/beta hydrolase fold</fullName>
    </submittedName>
</protein>
<reference evidence="3" key="1">
    <citation type="journal article" date="2007" name="Proc. Natl. Acad. Sci. U.S.A.">
        <title>Genome sequencing reveals complex secondary metabolome in the marine actinomycete Salinispora tropica.</title>
        <authorList>
            <person name="Udwary D.W."/>
            <person name="Zeigler L."/>
            <person name="Asolkar R.N."/>
            <person name="Singan V."/>
            <person name="Lapidus A."/>
            <person name="Fenical W."/>
            <person name="Jensen P.R."/>
            <person name="Moore B.S."/>
        </authorList>
    </citation>
    <scope>NUCLEOTIDE SEQUENCE [LARGE SCALE GENOMIC DNA]</scope>
    <source>
        <strain evidence="3">ATCC BAA-916 / DSM 44818 / CNB-440</strain>
    </source>
</reference>
<dbReference type="STRING" id="369723.Strop_1065"/>
<keyword evidence="3" id="KW-1185">Reference proteome</keyword>
<proteinExistence type="predicted"/>
<feature type="domain" description="AB hydrolase-1" evidence="1">
    <location>
        <begin position="25"/>
        <end position="257"/>
    </location>
</feature>
<dbReference type="InterPro" id="IPR029058">
    <property type="entry name" value="AB_hydrolase_fold"/>
</dbReference>
<keyword evidence="2" id="KW-0378">Hydrolase</keyword>
<dbReference type="EMBL" id="CP000667">
    <property type="protein sequence ID" value="ABP53536.1"/>
    <property type="molecule type" value="Genomic_DNA"/>
</dbReference>
<organism evidence="2 3">
    <name type="scientific">Salinispora tropica (strain ATCC BAA-916 / DSM 44818 / JCM 13857 / NBRC 105044 / CNB-440)</name>
    <dbReference type="NCBI Taxonomy" id="369723"/>
    <lineage>
        <taxon>Bacteria</taxon>
        <taxon>Bacillati</taxon>
        <taxon>Actinomycetota</taxon>
        <taxon>Actinomycetes</taxon>
        <taxon>Micromonosporales</taxon>
        <taxon>Micromonosporaceae</taxon>
        <taxon>Salinispora</taxon>
    </lineage>
</organism>
<dbReference type="GO" id="GO:0016787">
    <property type="term" value="F:hydrolase activity"/>
    <property type="evidence" value="ECO:0007669"/>
    <property type="project" value="UniProtKB-KW"/>
</dbReference>
<dbReference type="ESTHER" id="salto-a4x3t6">
    <property type="family name" value="Epoxide_hydrolase"/>
</dbReference>
<dbReference type="eggNOG" id="COG2267">
    <property type="taxonomic scope" value="Bacteria"/>
</dbReference>
<evidence type="ECO:0000313" key="3">
    <source>
        <dbReference type="Proteomes" id="UP000000235"/>
    </source>
</evidence>
<name>A4X3T6_SALTO</name>
<dbReference type="AlphaFoldDB" id="A4X3T6"/>
<dbReference type="PATRIC" id="fig|369723.5.peg.1086"/>
<evidence type="ECO:0000313" key="2">
    <source>
        <dbReference type="EMBL" id="ABP53536.1"/>
    </source>
</evidence>
<dbReference type="HOGENOM" id="CLU_020336_13_3_11"/>
<dbReference type="PANTHER" id="PTHR43798">
    <property type="entry name" value="MONOACYLGLYCEROL LIPASE"/>
    <property type="match status" value="1"/>
</dbReference>
<dbReference type="Proteomes" id="UP000000235">
    <property type="component" value="Chromosome"/>
</dbReference>
<dbReference type="SUPFAM" id="SSF53474">
    <property type="entry name" value="alpha/beta-Hydrolases"/>
    <property type="match status" value="1"/>
</dbReference>
<sequence>MDLTDVFEWRGRKVRWRQMGSGPDVVFCHGTPWSSQLWGPYAEALSSEFTVYLWDMPGYGQSSKFPDHQVSLDLQSELLTDLVSHWELQSPHVVAHDYGGAVALRALLLHGCAFASLALVDVVALAPWGSDFFRLVGDNTEAFHALPSAVHEGALRAYIAGASHVGLTPGQMQDLASPWLDTDGQAAFYRQIAQADQAYTDEVQGLYPRLDLPVLVVWGKNDTWIPVDRAHRLAELIPGAQLELVDGAGHLIQLDQPVQLATTLHRWLTSQATMR</sequence>
<dbReference type="KEGG" id="stp:Strop_1065"/>
<dbReference type="PRINTS" id="PR00111">
    <property type="entry name" value="ABHYDROLASE"/>
</dbReference>
<evidence type="ECO:0000259" key="1">
    <source>
        <dbReference type="Pfam" id="PF00561"/>
    </source>
</evidence>
<dbReference type="InterPro" id="IPR000073">
    <property type="entry name" value="AB_hydrolase_1"/>
</dbReference>
<dbReference type="Pfam" id="PF00561">
    <property type="entry name" value="Abhydrolase_1"/>
    <property type="match status" value="1"/>
</dbReference>
<dbReference type="InterPro" id="IPR050266">
    <property type="entry name" value="AB_hydrolase_sf"/>
</dbReference>